<evidence type="ECO:0000256" key="8">
    <source>
        <dbReference type="ARBA" id="ARBA00022833"/>
    </source>
</evidence>
<dbReference type="GO" id="GO:0061630">
    <property type="term" value="F:ubiquitin protein ligase activity"/>
    <property type="evidence" value="ECO:0007669"/>
    <property type="project" value="UniProtKB-EC"/>
</dbReference>
<evidence type="ECO:0000256" key="6">
    <source>
        <dbReference type="ARBA" id="ARBA00022723"/>
    </source>
</evidence>
<dbReference type="AlphaFoldDB" id="A0A6A3BNC3"/>
<keyword evidence="10 12" id="KW-0472">Membrane</keyword>
<evidence type="ECO:0000256" key="2">
    <source>
        <dbReference type="ARBA" id="ARBA00004167"/>
    </source>
</evidence>
<dbReference type="EMBL" id="VEPZ02000816">
    <property type="protein sequence ID" value="KAE8718103.1"/>
    <property type="molecule type" value="Genomic_DNA"/>
</dbReference>
<evidence type="ECO:0000256" key="9">
    <source>
        <dbReference type="ARBA" id="ARBA00022989"/>
    </source>
</evidence>
<evidence type="ECO:0000256" key="5">
    <source>
        <dbReference type="ARBA" id="ARBA00022692"/>
    </source>
</evidence>
<keyword evidence="8" id="KW-0862">Zinc</keyword>
<accession>A0A6A3BNC3</accession>
<keyword evidence="9 12" id="KW-1133">Transmembrane helix</keyword>
<protein>
    <recommendedName>
        <fullName evidence="3">RING-type E3 ubiquitin transferase</fullName>
        <ecNumber evidence="3">2.3.2.27</ecNumber>
    </recommendedName>
</protein>
<comment type="catalytic activity">
    <reaction evidence="1">
        <text>S-ubiquitinyl-[E2 ubiquitin-conjugating enzyme]-L-cysteine + [acceptor protein]-L-lysine = [E2 ubiquitin-conjugating enzyme]-L-cysteine + N(6)-ubiquitinyl-[acceptor protein]-L-lysine.</text>
        <dbReference type="EC" id="2.3.2.27"/>
    </reaction>
</comment>
<evidence type="ECO:0000256" key="1">
    <source>
        <dbReference type="ARBA" id="ARBA00000900"/>
    </source>
</evidence>
<comment type="similarity">
    <text evidence="11">Belongs to the RING-type zinc finger family. ATL subfamily.</text>
</comment>
<dbReference type="EC" id="2.3.2.27" evidence="3"/>
<dbReference type="GO" id="GO:0046872">
    <property type="term" value="F:metal ion binding"/>
    <property type="evidence" value="ECO:0007669"/>
    <property type="project" value="UniProtKB-KW"/>
</dbReference>
<evidence type="ECO:0000256" key="4">
    <source>
        <dbReference type="ARBA" id="ARBA00022679"/>
    </source>
</evidence>
<evidence type="ECO:0000313" key="14">
    <source>
        <dbReference type="Proteomes" id="UP000436088"/>
    </source>
</evidence>
<comment type="caution">
    <text evidence="13">The sequence shown here is derived from an EMBL/GenBank/DDBJ whole genome shotgun (WGS) entry which is preliminary data.</text>
</comment>
<sequence>MSISISTQVLQGLLGEFHSRRLLLSTPTSAAPPNPEIHRNSSDTYTGNNSFDTNIVMVLSVLLCALICSLGLNSIVRCALRCSNLVGSESGANTSGRLANRGVKRKALKETVVTIAPVDREGLMHSYR</sequence>
<keyword evidence="5 12" id="KW-0812">Transmembrane</keyword>
<keyword evidence="6" id="KW-0479">Metal-binding</keyword>
<feature type="transmembrane region" description="Helical" evidence="12">
    <location>
        <begin position="55"/>
        <end position="76"/>
    </location>
</feature>
<dbReference type="InterPro" id="IPR044602">
    <property type="entry name" value="ATL10/ATL72-79-like"/>
</dbReference>
<organism evidence="13 14">
    <name type="scientific">Hibiscus syriacus</name>
    <name type="common">Rose of Sharon</name>
    <dbReference type="NCBI Taxonomy" id="106335"/>
    <lineage>
        <taxon>Eukaryota</taxon>
        <taxon>Viridiplantae</taxon>
        <taxon>Streptophyta</taxon>
        <taxon>Embryophyta</taxon>
        <taxon>Tracheophyta</taxon>
        <taxon>Spermatophyta</taxon>
        <taxon>Magnoliopsida</taxon>
        <taxon>eudicotyledons</taxon>
        <taxon>Gunneridae</taxon>
        <taxon>Pentapetalae</taxon>
        <taxon>rosids</taxon>
        <taxon>malvids</taxon>
        <taxon>Malvales</taxon>
        <taxon>Malvaceae</taxon>
        <taxon>Malvoideae</taxon>
        <taxon>Hibiscus</taxon>
    </lineage>
</organism>
<keyword evidence="7" id="KW-0833">Ubl conjugation pathway</keyword>
<keyword evidence="4" id="KW-0808">Transferase</keyword>
<dbReference type="GO" id="GO:0016567">
    <property type="term" value="P:protein ubiquitination"/>
    <property type="evidence" value="ECO:0007669"/>
    <property type="project" value="UniProtKB-UniPathway"/>
</dbReference>
<evidence type="ECO:0000256" key="7">
    <source>
        <dbReference type="ARBA" id="ARBA00022786"/>
    </source>
</evidence>
<evidence type="ECO:0000256" key="3">
    <source>
        <dbReference type="ARBA" id="ARBA00012483"/>
    </source>
</evidence>
<dbReference type="UniPathway" id="UPA00143"/>
<gene>
    <name evidence="13" type="ORF">F3Y22_tig00110019pilonHSYRG00024</name>
</gene>
<evidence type="ECO:0000256" key="10">
    <source>
        <dbReference type="ARBA" id="ARBA00023136"/>
    </source>
</evidence>
<dbReference type="PANTHER" id="PTHR46905">
    <property type="entry name" value="RING-H2 FINGER PROTEIN ATL78"/>
    <property type="match status" value="1"/>
</dbReference>
<keyword evidence="14" id="KW-1185">Reference proteome</keyword>
<evidence type="ECO:0000256" key="12">
    <source>
        <dbReference type="SAM" id="Phobius"/>
    </source>
</evidence>
<comment type="subcellular location">
    <subcellularLocation>
        <location evidence="2">Membrane</location>
        <topology evidence="2">Single-pass membrane protein</topology>
    </subcellularLocation>
</comment>
<name>A0A6A3BNC3_HIBSY</name>
<dbReference type="PANTHER" id="PTHR46905:SF7">
    <property type="entry name" value="RING-H2 FINGER PROTEIN ATL78"/>
    <property type="match status" value="1"/>
</dbReference>
<evidence type="ECO:0000256" key="11">
    <source>
        <dbReference type="ARBA" id="ARBA00024209"/>
    </source>
</evidence>
<evidence type="ECO:0000313" key="13">
    <source>
        <dbReference type="EMBL" id="KAE8718103.1"/>
    </source>
</evidence>
<dbReference type="GO" id="GO:0016020">
    <property type="term" value="C:membrane"/>
    <property type="evidence" value="ECO:0007669"/>
    <property type="project" value="UniProtKB-SubCell"/>
</dbReference>
<dbReference type="Proteomes" id="UP000436088">
    <property type="component" value="Unassembled WGS sequence"/>
</dbReference>
<proteinExistence type="inferred from homology"/>
<reference evidence="13" key="1">
    <citation type="submission" date="2019-09" db="EMBL/GenBank/DDBJ databases">
        <title>Draft genome information of white flower Hibiscus syriacus.</title>
        <authorList>
            <person name="Kim Y.-M."/>
        </authorList>
    </citation>
    <scope>NUCLEOTIDE SEQUENCE [LARGE SCALE GENOMIC DNA]</scope>
    <source>
        <strain evidence="13">YM2019G1</strain>
    </source>
</reference>